<dbReference type="Proteomes" id="UP000324222">
    <property type="component" value="Unassembled WGS sequence"/>
</dbReference>
<evidence type="ECO:0000313" key="1">
    <source>
        <dbReference type="EMBL" id="MPC45896.1"/>
    </source>
</evidence>
<reference evidence="1 2" key="1">
    <citation type="submission" date="2019-05" db="EMBL/GenBank/DDBJ databases">
        <title>Another draft genome of Portunus trituberculatus and its Hox gene families provides insights of decapod evolution.</title>
        <authorList>
            <person name="Jeong J.-H."/>
            <person name="Song I."/>
            <person name="Kim S."/>
            <person name="Choi T."/>
            <person name="Kim D."/>
            <person name="Ryu S."/>
            <person name="Kim W."/>
        </authorList>
    </citation>
    <scope>NUCLEOTIDE SEQUENCE [LARGE SCALE GENOMIC DNA]</scope>
    <source>
        <tissue evidence="1">Muscle</tissue>
    </source>
</reference>
<keyword evidence="2" id="KW-1185">Reference proteome</keyword>
<organism evidence="1 2">
    <name type="scientific">Portunus trituberculatus</name>
    <name type="common">Swimming crab</name>
    <name type="synonym">Neptunus trituberculatus</name>
    <dbReference type="NCBI Taxonomy" id="210409"/>
    <lineage>
        <taxon>Eukaryota</taxon>
        <taxon>Metazoa</taxon>
        <taxon>Ecdysozoa</taxon>
        <taxon>Arthropoda</taxon>
        <taxon>Crustacea</taxon>
        <taxon>Multicrustacea</taxon>
        <taxon>Malacostraca</taxon>
        <taxon>Eumalacostraca</taxon>
        <taxon>Eucarida</taxon>
        <taxon>Decapoda</taxon>
        <taxon>Pleocyemata</taxon>
        <taxon>Brachyura</taxon>
        <taxon>Eubrachyura</taxon>
        <taxon>Portunoidea</taxon>
        <taxon>Portunidae</taxon>
        <taxon>Portuninae</taxon>
        <taxon>Portunus</taxon>
    </lineage>
</organism>
<dbReference type="AlphaFoldDB" id="A0A5B7FK75"/>
<dbReference type="EMBL" id="VSRR010006947">
    <property type="protein sequence ID" value="MPC45896.1"/>
    <property type="molecule type" value="Genomic_DNA"/>
</dbReference>
<sequence length="187" mass="21175">MKHRTSHQYRPSGGALSMTIPVAGETLKRAGNKMPHPKIDRTDMNTIRVGETKGSRNRQRGIPQKNSQNKRLLWEALVEGNPPPYSDLNMTSRGPGQPPHENLIIFGFPMNIKDPQPYYDDCLVPLTVRHLLVECPSLIDLRHRYLYRCRGRESGVYHLSKVLKPACLAPGHDIFNYLAEAVLLSNL</sequence>
<gene>
    <name evidence="1" type="ORF">E2C01_039603</name>
</gene>
<comment type="caution">
    <text evidence="1">The sequence shown here is derived from an EMBL/GenBank/DDBJ whole genome shotgun (WGS) entry which is preliminary data.</text>
</comment>
<accession>A0A5B7FK75</accession>
<protein>
    <submittedName>
        <fullName evidence="1">Uncharacterized protein</fullName>
    </submittedName>
</protein>
<name>A0A5B7FK75_PORTR</name>
<proteinExistence type="predicted"/>
<evidence type="ECO:0000313" key="2">
    <source>
        <dbReference type="Proteomes" id="UP000324222"/>
    </source>
</evidence>